<protein>
    <submittedName>
        <fullName evidence="2">Uncharacterized protein</fullName>
    </submittedName>
</protein>
<evidence type="ECO:0000313" key="2">
    <source>
        <dbReference type="EMBL" id="KXH28541.1"/>
    </source>
</evidence>
<organism evidence="2 3">
    <name type="scientific">Colletotrichum nymphaeae SA-01</name>
    <dbReference type="NCBI Taxonomy" id="1460502"/>
    <lineage>
        <taxon>Eukaryota</taxon>
        <taxon>Fungi</taxon>
        <taxon>Dikarya</taxon>
        <taxon>Ascomycota</taxon>
        <taxon>Pezizomycotina</taxon>
        <taxon>Sordariomycetes</taxon>
        <taxon>Hypocreomycetidae</taxon>
        <taxon>Glomerellales</taxon>
        <taxon>Glomerellaceae</taxon>
        <taxon>Colletotrichum</taxon>
        <taxon>Colletotrichum acutatum species complex</taxon>
    </lineage>
</organism>
<comment type="caution">
    <text evidence="2">The sequence shown here is derived from an EMBL/GenBank/DDBJ whole genome shotgun (WGS) entry which is preliminary data.</text>
</comment>
<dbReference type="EMBL" id="JEMN01001717">
    <property type="protein sequence ID" value="KXH28541.1"/>
    <property type="molecule type" value="Genomic_DNA"/>
</dbReference>
<reference evidence="2 3" key="1">
    <citation type="submission" date="2014-02" db="EMBL/GenBank/DDBJ databases">
        <title>The genome sequence of Colletotrichum nymphaeae SA-01.</title>
        <authorList>
            <person name="Baroncelli R."/>
            <person name="Thon M.R."/>
        </authorList>
    </citation>
    <scope>NUCLEOTIDE SEQUENCE [LARGE SCALE GENOMIC DNA]</scope>
    <source>
        <strain evidence="2 3">SA-01</strain>
    </source>
</reference>
<evidence type="ECO:0000313" key="3">
    <source>
        <dbReference type="Proteomes" id="UP000070054"/>
    </source>
</evidence>
<dbReference type="AlphaFoldDB" id="A0A135RY01"/>
<evidence type="ECO:0000256" key="1">
    <source>
        <dbReference type="SAM" id="MobiDB-lite"/>
    </source>
</evidence>
<accession>A0A135RY01</accession>
<gene>
    <name evidence="2" type="ORF">CNYM01_14357</name>
</gene>
<sequence length="151" mass="16017">AVQHWFIVSEVILPGRKVGGEGSHGRQRVRDVGGPGQIPGGVQHHVRRDVGPCRYCGVVVHRAVDGDAVCELAQPASAARQRLAPTSVYGVGELLQQGQSEKIRRDSGPGPQHTGDGVLVTTTVEVDRQSYVALDVPPFPPPAYSGRGNNT</sequence>
<dbReference type="Proteomes" id="UP000070054">
    <property type="component" value="Unassembled WGS sequence"/>
</dbReference>
<feature type="region of interest" description="Disordered" evidence="1">
    <location>
        <begin position="18"/>
        <end position="44"/>
    </location>
</feature>
<feature type="non-terminal residue" evidence="2">
    <location>
        <position position="1"/>
    </location>
</feature>
<keyword evidence="3" id="KW-1185">Reference proteome</keyword>
<name>A0A135RY01_9PEZI</name>
<proteinExistence type="predicted"/>